<evidence type="ECO:0000256" key="1">
    <source>
        <dbReference type="SAM" id="MobiDB-lite"/>
    </source>
</evidence>
<feature type="region of interest" description="Disordered" evidence="1">
    <location>
        <begin position="1"/>
        <end position="22"/>
    </location>
</feature>
<dbReference type="AlphaFoldDB" id="A0A381U7F5"/>
<reference evidence="2" key="1">
    <citation type="submission" date="2018-05" db="EMBL/GenBank/DDBJ databases">
        <authorList>
            <person name="Lanie J.A."/>
            <person name="Ng W.-L."/>
            <person name="Kazmierczak K.M."/>
            <person name="Andrzejewski T.M."/>
            <person name="Davidsen T.M."/>
            <person name="Wayne K.J."/>
            <person name="Tettelin H."/>
            <person name="Glass J.I."/>
            <person name="Rusch D."/>
            <person name="Podicherti R."/>
            <person name="Tsui H.-C.T."/>
            <person name="Winkler M.E."/>
        </authorList>
    </citation>
    <scope>NUCLEOTIDE SEQUENCE</scope>
</reference>
<proteinExistence type="predicted"/>
<feature type="compositionally biased region" description="Basic and acidic residues" evidence="1">
    <location>
        <begin position="12"/>
        <end position="22"/>
    </location>
</feature>
<evidence type="ECO:0000313" key="2">
    <source>
        <dbReference type="EMBL" id="SVA23488.1"/>
    </source>
</evidence>
<name>A0A381U7F5_9ZZZZ</name>
<sequence length="22" mass="2600">MIKKHPGWNGMKMEKRNVNIST</sequence>
<protein>
    <submittedName>
        <fullName evidence="2">Uncharacterized protein</fullName>
    </submittedName>
</protein>
<gene>
    <name evidence="2" type="ORF">METZ01_LOCUS76342</name>
</gene>
<dbReference type="EMBL" id="UINC01005778">
    <property type="protein sequence ID" value="SVA23488.1"/>
    <property type="molecule type" value="Genomic_DNA"/>
</dbReference>
<feature type="non-terminal residue" evidence="2">
    <location>
        <position position="22"/>
    </location>
</feature>
<organism evidence="2">
    <name type="scientific">marine metagenome</name>
    <dbReference type="NCBI Taxonomy" id="408172"/>
    <lineage>
        <taxon>unclassified sequences</taxon>
        <taxon>metagenomes</taxon>
        <taxon>ecological metagenomes</taxon>
    </lineage>
</organism>
<accession>A0A381U7F5</accession>